<keyword evidence="1" id="KW-0812">Transmembrane</keyword>
<dbReference type="Proteomes" id="UP000017837">
    <property type="component" value="Unassembled WGS sequence"/>
</dbReference>
<evidence type="ECO:0000313" key="2">
    <source>
        <dbReference type="EMBL" id="ESQ93772.1"/>
    </source>
</evidence>
<reference evidence="2 3" key="1">
    <citation type="journal article" date="2014" name="Nature">
        <title>Sequential evolution of bacterial morphology by co-option of a developmental regulator.</title>
        <authorList>
            <person name="Jiang C."/>
            <person name="Brown P.J."/>
            <person name="Ducret A."/>
            <person name="Brun Y.V."/>
        </authorList>
    </citation>
    <scope>NUCLEOTIDE SEQUENCE [LARGE SCALE GENOMIC DNA]</scope>
    <source>
        <strain evidence="2 3">DSM 16100</strain>
    </source>
</reference>
<keyword evidence="3" id="KW-1185">Reference proteome</keyword>
<sequence>MADLIHDKIFIALAIIAIAAYGGILIRQIRAEDDLKEIKNRLQVIYDKLDPHRD</sequence>
<proteinExistence type="predicted"/>
<dbReference type="EMBL" id="AWGB01000007">
    <property type="protein sequence ID" value="ESQ93772.1"/>
    <property type="molecule type" value="Genomic_DNA"/>
</dbReference>
<accession>V4PIK5</accession>
<feature type="transmembrane region" description="Helical" evidence="1">
    <location>
        <begin position="6"/>
        <end position="26"/>
    </location>
</feature>
<evidence type="ECO:0000313" key="3">
    <source>
        <dbReference type="Proteomes" id="UP000017837"/>
    </source>
</evidence>
<name>V4PIK5_9CAUL</name>
<comment type="caution">
    <text evidence="2">The sequence shown here is derived from an EMBL/GenBank/DDBJ whole genome shotgun (WGS) entry which is preliminary data.</text>
</comment>
<gene>
    <name evidence="2" type="ORF">ABENE_05480</name>
</gene>
<keyword evidence="1" id="KW-1133">Transmembrane helix</keyword>
<protein>
    <submittedName>
        <fullName evidence="2">Uncharacterized protein</fullName>
    </submittedName>
</protein>
<keyword evidence="1" id="KW-0472">Membrane</keyword>
<organism evidence="2 3">
    <name type="scientific">Asticcacaulis benevestitus DSM 16100 = ATCC BAA-896</name>
    <dbReference type="NCBI Taxonomy" id="1121022"/>
    <lineage>
        <taxon>Bacteria</taxon>
        <taxon>Pseudomonadati</taxon>
        <taxon>Pseudomonadota</taxon>
        <taxon>Alphaproteobacteria</taxon>
        <taxon>Caulobacterales</taxon>
        <taxon>Caulobacteraceae</taxon>
        <taxon>Asticcacaulis</taxon>
    </lineage>
</organism>
<dbReference type="AlphaFoldDB" id="V4PIK5"/>
<evidence type="ECO:0000256" key="1">
    <source>
        <dbReference type="SAM" id="Phobius"/>
    </source>
</evidence>